<dbReference type="InterPro" id="IPR028082">
    <property type="entry name" value="Peripla_BP_I"/>
</dbReference>
<sequence>MKTKVEHIAADIEAKIQAKVLKFGDLLPSLSLVQTRYQVSRDTANRAYRNLKSRGIIESRKGRGYCVANTEAGRILNIFVLLDELSEYKNTLITSFANTLHKKNSYTLFFHHYNVALFEQLIKHSLGNYTHYLISPIPNAAHLDKVLKRIPQHQLMFIDRRDTQTLTPRYVGQAYQQDIQDSLLELKPALQKYERFEFVFGASPYHPMELKTGFIRFCEQHAFKYKILLERGDIHIKKGCAYLIIDDAILAFVVKQAKRLSLRIGEDIGIVSYNETCLKSVIANGITTISSDFEHMGKTLACVLQDSSFPEDVHNPMKVLKRNSL</sequence>
<dbReference type="Pfam" id="PF13377">
    <property type="entry name" value="Peripla_BP_3"/>
    <property type="match status" value="1"/>
</dbReference>
<dbReference type="PANTHER" id="PTHR38445:SF10">
    <property type="entry name" value="GNTR-FAMILY TRANSCRIPTIONAL REGULATOR"/>
    <property type="match status" value="1"/>
</dbReference>
<keyword evidence="1" id="KW-0805">Transcription regulation</keyword>
<comment type="caution">
    <text evidence="5">The sequence shown here is derived from an EMBL/GenBank/DDBJ whole genome shotgun (WGS) entry which is preliminary data.</text>
</comment>
<organism evidence="5 6">
    <name type="scientific">Glaciecola siphonariae</name>
    <dbReference type="NCBI Taxonomy" id="521012"/>
    <lineage>
        <taxon>Bacteria</taxon>
        <taxon>Pseudomonadati</taxon>
        <taxon>Pseudomonadota</taxon>
        <taxon>Gammaproteobacteria</taxon>
        <taxon>Alteromonadales</taxon>
        <taxon>Alteromonadaceae</taxon>
        <taxon>Glaciecola</taxon>
    </lineage>
</organism>
<dbReference type="InterPro" id="IPR036390">
    <property type="entry name" value="WH_DNA-bd_sf"/>
</dbReference>
<dbReference type="Proteomes" id="UP001595897">
    <property type="component" value="Unassembled WGS sequence"/>
</dbReference>
<evidence type="ECO:0000256" key="1">
    <source>
        <dbReference type="ARBA" id="ARBA00023015"/>
    </source>
</evidence>
<dbReference type="InterPro" id="IPR036388">
    <property type="entry name" value="WH-like_DNA-bd_sf"/>
</dbReference>
<dbReference type="EMBL" id="JBHSGU010000002">
    <property type="protein sequence ID" value="MFC4700410.1"/>
    <property type="molecule type" value="Genomic_DNA"/>
</dbReference>
<name>A0ABV9LVY0_9ALTE</name>
<evidence type="ECO:0000313" key="5">
    <source>
        <dbReference type="EMBL" id="MFC4700410.1"/>
    </source>
</evidence>
<dbReference type="PANTHER" id="PTHR38445">
    <property type="entry name" value="HTH-TYPE TRANSCRIPTIONAL REPRESSOR YTRA"/>
    <property type="match status" value="1"/>
</dbReference>
<dbReference type="CDD" id="cd07377">
    <property type="entry name" value="WHTH_GntR"/>
    <property type="match status" value="1"/>
</dbReference>
<keyword evidence="3" id="KW-0804">Transcription</keyword>
<evidence type="ECO:0000259" key="4">
    <source>
        <dbReference type="PROSITE" id="PS50949"/>
    </source>
</evidence>
<proteinExistence type="predicted"/>
<dbReference type="Gene3D" id="1.10.10.10">
    <property type="entry name" value="Winged helix-like DNA-binding domain superfamily/Winged helix DNA-binding domain"/>
    <property type="match status" value="1"/>
</dbReference>
<evidence type="ECO:0000256" key="2">
    <source>
        <dbReference type="ARBA" id="ARBA00023125"/>
    </source>
</evidence>
<dbReference type="Pfam" id="PF00392">
    <property type="entry name" value="GntR"/>
    <property type="match status" value="1"/>
</dbReference>
<dbReference type="RefSeq" id="WP_382407800.1">
    <property type="nucleotide sequence ID" value="NZ_JBHSGU010000002.1"/>
</dbReference>
<evidence type="ECO:0000256" key="3">
    <source>
        <dbReference type="ARBA" id="ARBA00023163"/>
    </source>
</evidence>
<dbReference type="PROSITE" id="PS50949">
    <property type="entry name" value="HTH_GNTR"/>
    <property type="match status" value="1"/>
</dbReference>
<accession>A0ABV9LVY0</accession>
<reference evidence="6" key="1">
    <citation type="journal article" date="2019" name="Int. J. Syst. Evol. Microbiol.">
        <title>The Global Catalogue of Microorganisms (GCM) 10K type strain sequencing project: providing services to taxonomists for standard genome sequencing and annotation.</title>
        <authorList>
            <consortium name="The Broad Institute Genomics Platform"/>
            <consortium name="The Broad Institute Genome Sequencing Center for Infectious Disease"/>
            <person name="Wu L."/>
            <person name="Ma J."/>
        </authorList>
    </citation>
    <scope>NUCLEOTIDE SEQUENCE [LARGE SCALE GENOMIC DNA]</scope>
    <source>
        <strain evidence="6">KACC 12507</strain>
    </source>
</reference>
<gene>
    <name evidence="5" type="ORF">ACFO4O_09595</name>
</gene>
<feature type="domain" description="HTH gntR-type" evidence="4">
    <location>
        <begin position="2"/>
        <end position="70"/>
    </location>
</feature>
<evidence type="ECO:0000313" key="6">
    <source>
        <dbReference type="Proteomes" id="UP001595897"/>
    </source>
</evidence>
<keyword evidence="2" id="KW-0238">DNA-binding</keyword>
<keyword evidence="6" id="KW-1185">Reference proteome</keyword>
<dbReference type="SMART" id="SM00345">
    <property type="entry name" value="HTH_GNTR"/>
    <property type="match status" value="1"/>
</dbReference>
<protein>
    <submittedName>
        <fullName evidence="5">GntR family transcriptional regulator</fullName>
    </submittedName>
</protein>
<dbReference type="Gene3D" id="3.40.50.2300">
    <property type="match status" value="2"/>
</dbReference>
<dbReference type="InterPro" id="IPR046335">
    <property type="entry name" value="LacI/GalR-like_sensor"/>
</dbReference>
<dbReference type="SUPFAM" id="SSF53822">
    <property type="entry name" value="Periplasmic binding protein-like I"/>
    <property type="match status" value="1"/>
</dbReference>
<dbReference type="SUPFAM" id="SSF46785">
    <property type="entry name" value="Winged helix' DNA-binding domain"/>
    <property type="match status" value="1"/>
</dbReference>
<dbReference type="InterPro" id="IPR000524">
    <property type="entry name" value="Tscrpt_reg_HTH_GntR"/>
</dbReference>